<dbReference type="RefSeq" id="WP_179974971.1">
    <property type="nucleotide sequence ID" value="NZ_CP049075.1"/>
</dbReference>
<proteinExistence type="predicted"/>
<gene>
    <name evidence="3" type="primary">lolA</name>
    <name evidence="3" type="ORF">CINF_1327</name>
</gene>
<dbReference type="NCBIfam" id="NF000663">
    <property type="entry name" value="PRK00031.2-1"/>
    <property type="match status" value="1"/>
</dbReference>
<dbReference type="InterPro" id="IPR029046">
    <property type="entry name" value="LolA/LolB/LppX"/>
</dbReference>
<dbReference type="InterPro" id="IPR004564">
    <property type="entry name" value="OM_lipoprot_carrier_LolA-like"/>
</dbReference>
<evidence type="ECO:0000313" key="4">
    <source>
        <dbReference type="Proteomes" id="UP000509414"/>
    </source>
</evidence>
<accession>A0A7H9CIN5</accession>
<evidence type="ECO:0000313" key="3">
    <source>
        <dbReference type="EMBL" id="QLI05812.1"/>
    </source>
</evidence>
<dbReference type="Proteomes" id="UP000509414">
    <property type="component" value="Chromosome"/>
</dbReference>
<dbReference type="AlphaFoldDB" id="A0A7H9CIN5"/>
<dbReference type="EMBL" id="CP049075">
    <property type="protein sequence ID" value="QLI05812.1"/>
    <property type="molecule type" value="Genomic_DNA"/>
</dbReference>
<reference evidence="3 4" key="1">
    <citation type="submission" date="2020-02" db="EMBL/GenBank/DDBJ databases">
        <title>Complete genome sequence of the novel Campylobacter species Candidatus Campylobacter infans.</title>
        <authorList>
            <person name="Duim B."/>
            <person name="Zomer A."/>
            <person name="van der Graaf L."/>
            <person name="Wagenaar J."/>
        </authorList>
    </citation>
    <scope>NUCLEOTIDE SEQUENCE [LARGE SCALE GENOMIC DNA]</scope>
    <source>
        <strain evidence="3 4">19S00001</strain>
    </source>
</reference>
<dbReference type="Gene3D" id="2.50.20.10">
    <property type="entry name" value="Lipoprotein localisation LolA/LolB/LppX"/>
    <property type="match status" value="1"/>
</dbReference>
<feature type="signal peptide" evidence="2">
    <location>
        <begin position="1"/>
        <end position="17"/>
    </location>
</feature>
<sequence>MKRFFLFLVLSFKILNANDLEFDTLKSDFTQTITNQNKSITYSGHFIIDSKFGAFWQYENPNLKFVYFSKTNITILEPDLEQAVITQISDAPDLLTLLSGAKQINKSTFEANFDDVKYRIFTQNALPAQISYTDKLGNDVKITLKNTHKNEVINKELLEPKIPQNYDIITN</sequence>
<keyword evidence="3" id="KW-0449">Lipoprotein</keyword>
<keyword evidence="1 2" id="KW-0732">Signal</keyword>
<dbReference type="PANTHER" id="PTHR35869:SF1">
    <property type="entry name" value="OUTER-MEMBRANE LIPOPROTEIN CARRIER PROTEIN"/>
    <property type="match status" value="1"/>
</dbReference>
<feature type="chain" id="PRO_5028935897" evidence="2">
    <location>
        <begin position="18"/>
        <end position="171"/>
    </location>
</feature>
<dbReference type="Pfam" id="PF03548">
    <property type="entry name" value="LolA"/>
    <property type="match status" value="1"/>
</dbReference>
<evidence type="ECO:0000256" key="2">
    <source>
        <dbReference type="SAM" id="SignalP"/>
    </source>
</evidence>
<dbReference type="CDD" id="cd16325">
    <property type="entry name" value="LolA"/>
    <property type="match status" value="1"/>
</dbReference>
<organism evidence="3 4">
    <name type="scientific">Candidatus Campylobacter infans</name>
    <dbReference type="NCBI Taxonomy" id="2561898"/>
    <lineage>
        <taxon>Bacteria</taxon>
        <taxon>Pseudomonadati</taxon>
        <taxon>Campylobacterota</taxon>
        <taxon>Epsilonproteobacteria</taxon>
        <taxon>Campylobacterales</taxon>
        <taxon>Campylobacteraceae</taxon>
        <taxon>Campylobacter</taxon>
    </lineage>
</organism>
<dbReference type="PANTHER" id="PTHR35869">
    <property type="entry name" value="OUTER-MEMBRANE LIPOPROTEIN CARRIER PROTEIN"/>
    <property type="match status" value="1"/>
</dbReference>
<protein>
    <submittedName>
        <fullName evidence="3">Periplasmic outer membrane-specific lipoprotein chaperone</fullName>
    </submittedName>
</protein>
<dbReference type="NCBIfam" id="NF000666">
    <property type="entry name" value="PRK00031.2-4"/>
    <property type="match status" value="1"/>
</dbReference>
<keyword evidence="4" id="KW-1185">Reference proteome</keyword>
<dbReference type="SUPFAM" id="SSF89392">
    <property type="entry name" value="Prokaryotic lipoproteins and lipoprotein localization factors"/>
    <property type="match status" value="1"/>
</dbReference>
<dbReference type="KEGG" id="cinf:CINF_1327"/>
<name>A0A7H9CIN5_9BACT</name>
<evidence type="ECO:0000256" key="1">
    <source>
        <dbReference type="ARBA" id="ARBA00022729"/>
    </source>
</evidence>